<dbReference type="PANTHER" id="PTHR30404:SF0">
    <property type="entry name" value="N-ACETYLMURAMOYL-L-ALANINE AMIDASE AMIC"/>
    <property type="match status" value="1"/>
</dbReference>
<dbReference type="Proteomes" id="UP000603234">
    <property type="component" value="Unassembled WGS sequence"/>
</dbReference>
<dbReference type="Gene3D" id="2.60.40.3760">
    <property type="match status" value="5"/>
</dbReference>
<dbReference type="Pfam" id="PF01832">
    <property type="entry name" value="Glucosaminidase"/>
    <property type="match status" value="1"/>
</dbReference>
<dbReference type="InterPro" id="IPR050695">
    <property type="entry name" value="N-acetylmuramoyl_amidase_3"/>
</dbReference>
<keyword evidence="1" id="KW-0378">Hydrolase</keyword>
<dbReference type="PANTHER" id="PTHR30404">
    <property type="entry name" value="N-ACETYLMURAMOYL-L-ALANINE AMIDASE"/>
    <property type="match status" value="1"/>
</dbReference>
<dbReference type="InterPro" id="IPR013688">
    <property type="entry name" value="GBS_Bsp-like"/>
</dbReference>
<evidence type="ECO:0000259" key="2">
    <source>
        <dbReference type="SMART" id="SM00646"/>
    </source>
</evidence>
<protein>
    <recommendedName>
        <fullName evidence="2">MurNAc-LAA domain-containing protein</fullName>
    </recommendedName>
</protein>
<proteinExistence type="predicted"/>
<evidence type="ECO:0000256" key="1">
    <source>
        <dbReference type="ARBA" id="ARBA00022801"/>
    </source>
</evidence>
<gene>
    <name evidence="3" type="ORF">GH808_08520</name>
</gene>
<sequence>MESAKKRNRLVSLGVMLLLLFLTFFSYYTPSADAAGKTIVINPGHEEGTDSGAANGDTGITEVGLNNALAVKVVATLRNSGYNAMLSHQIPENTMGLPTLQATTTNNSTQVANAANKLGADLLISIHHNSGGSSASGYEFYWSSYHPAVDNDGLYEETGLWGDGSTATLDSTPSVIALKSKEFANILNAYFSNLDYVPSRNRIVERDDAFTRKTSMPSVLIEGGFVSNDAESLALADGNNQQKMANQIAAGVNQLFGTENVVLTADSVKATVSDTKVTAMVTGINAPNAVSTLYFPVWSDNNGQDDITWHEGIKQSDGSYKVTFDIAEHHNDTGTYNIHCYAADYFGKMTMLGATTADVTVKFITGNLTASATGDKINVKVNGIVAPNGLQTIYLPIWSETGGQDDIKWYTATKQSDGSYSLSIDVKDHNYNSGIYHVHCYGVDSNGKYTLLGEKTVSVSGSVQAMSASSVTNTVSGNQINVSISGIAAPNGIQTVYVPTWSEVNGQDDIKWYTATKQSDGSYSLTIEIKDHNNDAGVYNIHCYGVDDSGNFTILKEMKTASIVVEKMTAGSVKASVSGSQIIATIQGITAPNGIKTISVPVWSDVNGQDDLKWYTAVKQSDGSYQVTIDIKDHNYDSGSYLIHTYGTDASNVTTFLGNTSVSVVTSPMTANDITATFADNIITVNIDGITAPNGIQNMLVPTWSDNGGQDDIVWYTAIKQSDGNYQATINAKDHNGDSGNYSVHVYGVEADGRNVFLGNTSVSVRYVETPIMGATTVTAADLIAYYKATGCTFPQIYGNIGVNLDTFVNMYIQECAVEGVRAEVAFAQAMLETGNLQFGGDVKVSQFNFAGLGATGGVPGYDFSTTYGNSSAGLQTGIRGHVQHLKCYASDQPLNQTKVDPRWNNSLRLRALSVEELAGTWAADKTYAGKVKAIMNKF</sequence>
<evidence type="ECO:0000313" key="4">
    <source>
        <dbReference type="Proteomes" id="UP000603234"/>
    </source>
</evidence>
<keyword evidence="4" id="KW-1185">Reference proteome</keyword>
<accession>A0ABR6WVT1</accession>
<feature type="domain" description="MurNAc-LAA" evidence="2">
    <location>
        <begin position="112"/>
        <end position="253"/>
    </location>
</feature>
<dbReference type="RefSeq" id="WP_186842358.1">
    <property type="nucleotide sequence ID" value="NZ_WJBC01000010.1"/>
</dbReference>
<dbReference type="Pfam" id="PF08481">
    <property type="entry name" value="GBS_Bsp-like"/>
    <property type="match status" value="5"/>
</dbReference>
<comment type="caution">
    <text evidence="3">The sequence shown here is derived from an EMBL/GenBank/DDBJ whole genome shotgun (WGS) entry which is preliminary data.</text>
</comment>
<dbReference type="InterPro" id="IPR002508">
    <property type="entry name" value="MurNAc-LAA_cat"/>
</dbReference>
<name>A0ABR6WVT1_9FIRM</name>
<dbReference type="CDD" id="cd02696">
    <property type="entry name" value="MurNAc-LAA"/>
    <property type="match status" value="1"/>
</dbReference>
<dbReference type="Gene3D" id="1.10.530.10">
    <property type="match status" value="1"/>
</dbReference>
<dbReference type="InterPro" id="IPR002901">
    <property type="entry name" value="MGlyc_endo_b_GlcNAc-like_dom"/>
</dbReference>
<dbReference type="Pfam" id="PF01520">
    <property type="entry name" value="Amidase_3"/>
    <property type="match status" value="1"/>
</dbReference>
<organism evidence="3 4">
    <name type="scientific">Acetobacterium fimetarium</name>
    <dbReference type="NCBI Taxonomy" id="52691"/>
    <lineage>
        <taxon>Bacteria</taxon>
        <taxon>Bacillati</taxon>
        <taxon>Bacillota</taxon>
        <taxon>Clostridia</taxon>
        <taxon>Eubacteriales</taxon>
        <taxon>Eubacteriaceae</taxon>
        <taxon>Acetobacterium</taxon>
    </lineage>
</organism>
<dbReference type="SMART" id="SM00646">
    <property type="entry name" value="Ami_3"/>
    <property type="match status" value="1"/>
</dbReference>
<dbReference type="Gene3D" id="3.40.630.40">
    <property type="entry name" value="Zn-dependent exopeptidases"/>
    <property type="match status" value="1"/>
</dbReference>
<evidence type="ECO:0000313" key="3">
    <source>
        <dbReference type="EMBL" id="MBC3804475.1"/>
    </source>
</evidence>
<reference evidence="3 4" key="1">
    <citation type="journal article" date="2020" name="mSystems">
        <title>Defining Genomic and Predicted Metabolic Features of the Acetobacterium Genus.</title>
        <authorList>
            <person name="Ross D.E."/>
            <person name="Marshall C.W."/>
            <person name="Gulliver D."/>
            <person name="May H.D."/>
            <person name="Norman R.S."/>
        </authorList>
    </citation>
    <scope>NUCLEOTIDE SEQUENCE [LARGE SCALE GENOMIC DNA]</scope>
    <source>
        <strain evidence="3 4">DSM 8238</strain>
    </source>
</reference>
<dbReference type="EMBL" id="WJBC01000010">
    <property type="protein sequence ID" value="MBC3804475.1"/>
    <property type="molecule type" value="Genomic_DNA"/>
</dbReference>
<dbReference type="SUPFAM" id="SSF53187">
    <property type="entry name" value="Zn-dependent exopeptidases"/>
    <property type="match status" value="1"/>
</dbReference>